<dbReference type="PANTHER" id="PTHR33204">
    <property type="entry name" value="TRANSCRIPTIONAL REGULATOR, MARR FAMILY"/>
    <property type="match status" value="1"/>
</dbReference>
<comment type="caution">
    <text evidence="5">The sequence shown here is derived from an EMBL/GenBank/DDBJ whole genome shotgun (WGS) entry which is preliminary data.</text>
</comment>
<dbReference type="PANTHER" id="PTHR33204:SF39">
    <property type="entry name" value="TRANSCRIPTIONAL REGULATORY PROTEIN"/>
    <property type="match status" value="1"/>
</dbReference>
<name>A0A2M9C078_9MICO</name>
<dbReference type="GO" id="GO:0003677">
    <property type="term" value="F:DNA binding"/>
    <property type="evidence" value="ECO:0007669"/>
    <property type="project" value="UniProtKB-KW"/>
</dbReference>
<keyword evidence="2 5" id="KW-0238">DNA-binding</keyword>
<protein>
    <submittedName>
        <fullName evidence="5">DNA-binding HxlR family transcriptional regulator</fullName>
    </submittedName>
</protein>
<gene>
    <name evidence="5" type="ORF">CLV54_1428</name>
</gene>
<sequence length="129" mass="14533">MVTTIDGAEYPALDPYREGCPTRRVLDRVGDRWTVLIVGALGGGPRRFSELLRRVEGISQKMLTQTLRGLERDGLVSRAAHLEVPVRVEYELTEAGHSLLEPLRALENWAIEHYTGIARSRTDYDTRTA</sequence>
<organism evidence="5 6">
    <name type="scientific">Compostimonas suwonensis</name>
    <dbReference type="NCBI Taxonomy" id="1048394"/>
    <lineage>
        <taxon>Bacteria</taxon>
        <taxon>Bacillati</taxon>
        <taxon>Actinomycetota</taxon>
        <taxon>Actinomycetes</taxon>
        <taxon>Micrococcales</taxon>
        <taxon>Microbacteriaceae</taxon>
        <taxon>Compostimonas</taxon>
    </lineage>
</organism>
<dbReference type="InterPro" id="IPR002577">
    <property type="entry name" value="HTH_HxlR"/>
</dbReference>
<feature type="domain" description="HTH hxlR-type" evidence="4">
    <location>
        <begin position="20"/>
        <end position="118"/>
    </location>
</feature>
<dbReference type="InterPro" id="IPR036390">
    <property type="entry name" value="WH_DNA-bd_sf"/>
</dbReference>
<dbReference type="AlphaFoldDB" id="A0A2M9C078"/>
<evidence type="ECO:0000256" key="2">
    <source>
        <dbReference type="ARBA" id="ARBA00023125"/>
    </source>
</evidence>
<evidence type="ECO:0000256" key="3">
    <source>
        <dbReference type="ARBA" id="ARBA00023163"/>
    </source>
</evidence>
<accession>A0A2M9C078</accession>
<dbReference type="PROSITE" id="PS51118">
    <property type="entry name" value="HTH_HXLR"/>
    <property type="match status" value="1"/>
</dbReference>
<dbReference type="Proteomes" id="UP000230161">
    <property type="component" value="Unassembled WGS sequence"/>
</dbReference>
<evidence type="ECO:0000313" key="6">
    <source>
        <dbReference type="Proteomes" id="UP000230161"/>
    </source>
</evidence>
<proteinExistence type="predicted"/>
<evidence type="ECO:0000313" key="5">
    <source>
        <dbReference type="EMBL" id="PJJ63753.1"/>
    </source>
</evidence>
<dbReference type="Pfam" id="PF01638">
    <property type="entry name" value="HxlR"/>
    <property type="match status" value="1"/>
</dbReference>
<evidence type="ECO:0000256" key="1">
    <source>
        <dbReference type="ARBA" id="ARBA00023015"/>
    </source>
</evidence>
<keyword evidence="1" id="KW-0805">Transcription regulation</keyword>
<dbReference type="Gene3D" id="1.10.10.10">
    <property type="entry name" value="Winged helix-like DNA-binding domain superfamily/Winged helix DNA-binding domain"/>
    <property type="match status" value="1"/>
</dbReference>
<dbReference type="SUPFAM" id="SSF46785">
    <property type="entry name" value="Winged helix' DNA-binding domain"/>
    <property type="match status" value="1"/>
</dbReference>
<keyword evidence="6" id="KW-1185">Reference proteome</keyword>
<evidence type="ECO:0000259" key="4">
    <source>
        <dbReference type="PROSITE" id="PS51118"/>
    </source>
</evidence>
<keyword evidence="3" id="KW-0804">Transcription</keyword>
<dbReference type="RefSeq" id="WP_245861456.1">
    <property type="nucleotide sequence ID" value="NZ_PGFB01000002.1"/>
</dbReference>
<dbReference type="InterPro" id="IPR036388">
    <property type="entry name" value="WH-like_DNA-bd_sf"/>
</dbReference>
<reference evidence="5 6" key="1">
    <citation type="submission" date="2017-11" db="EMBL/GenBank/DDBJ databases">
        <title>Genomic Encyclopedia of Archaeal and Bacterial Type Strains, Phase II (KMG-II): From Individual Species to Whole Genera.</title>
        <authorList>
            <person name="Goeker M."/>
        </authorList>
    </citation>
    <scope>NUCLEOTIDE SEQUENCE [LARGE SCALE GENOMIC DNA]</scope>
    <source>
        <strain evidence="5 6">DSM 25625</strain>
    </source>
</reference>
<dbReference type="EMBL" id="PGFB01000002">
    <property type="protein sequence ID" value="PJJ63753.1"/>
    <property type="molecule type" value="Genomic_DNA"/>
</dbReference>